<evidence type="ECO:0000256" key="3">
    <source>
        <dbReference type="ARBA" id="ARBA00010241"/>
    </source>
</evidence>
<dbReference type="InterPro" id="IPR001050">
    <property type="entry name" value="Syndecan"/>
</dbReference>
<dbReference type="GO" id="GO:0016477">
    <property type="term" value="P:cell migration"/>
    <property type="evidence" value="ECO:0007669"/>
    <property type="project" value="TreeGrafter"/>
</dbReference>
<dbReference type="EMBL" id="SRLO01000860">
    <property type="protein sequence ID" value="TNN45211.1"/>
    <property type="molecule type" value="Genomic_DNA"/>
</dbReference>
<keyword evidence="9" id="KW-0357">Heparan sulfate</keyword>
<evidence type="ECO:0000256" key="5">
    <source>
        <dbReference type="ARBA" id="ARBA00022974"/>
    </source>
</evidence>
<dbReference type="OrthoDB" id="8445938at2759"/>
<evidence type="ECO:0000256" key="1">
    <source>
        <dbReference type="ARBA" id="ARBA00004479"/>
    </source>
</evidence>
<dbReference type="Pfam" id="PF01034">
    <property type="entry name" value="Syndecan"/>
    <property type="match status" value="1"/>
</dbReference>
<dbReference type="AlphaFoldDB" id="A0A4Z2FWB1"/>
<evidence type="ECO:0000256" key="9">
    <source>
        <dbReference type="ARBA" id="ARBA00023207"/>
    </source>
</evidence>
<evidence type="ECO:0000313" key="15">
    <source>
        <dbReference type="Proteomes" id="UP000314294"/>
    </source>
</evidence>
<keyword evidence="8" id="KW-0325">Glycoprotein</keyword>
<keyword evidence="5" id="KW-0654">Proteoglycan</keyword>
<feature type="domain" description="Syndecan/Neurexin" evidence="13">
    <location>
        <begin position="80"/>
        <end position="131"/>
    </location>
</feature>
<keyword evidence="6 11" id="KW-1133">Transmembrane helix</keyword>
<evidence type="ECO:0000256" key="12">
    <source>
        <dbReference type="SAM" id="SignalP"/>
    </source>
</evidence>
<feature type="chain" id="PRO_5021460843" evidence="12">
    <location>
        <begin position="22"/>
        <end position="136"/>
    </location>
</feature>
<feature type="region of interest" description="Disordered" evidence="10">
    <location>
        <begin position="33"/>
        <end position="71"/>
    </location>
</feature>
<reference evidence="14 15" key="1">
    <citation type="submission" date="2019-03" db="EMBL/GenBank/DDBJ databases">
        <title>First draft genome of Liparis tanakae, snailfish: a comprehensive survey of snailfish specific genes.</title>
        <authorList>
            <person name="Kim W."/>
            <person name="Song I."/>
            <person name="Jeong J.-H."/>
            <person name="Kim D."/>
            <person name="Kim S."/>
            <person name="Ryu S."/>
            <person name="Song J.Y."/>
            <person name="Lee S.K."/>
        </authorList>
    </citation>
    <scope>NUCLEOTIDE SEQUENCE [LARGE SCALE GENOMIC DNA]</scope>
    <source>
        <tissue evidence="14">Muscle</tissue>
    </source>
</reference>
<evidence type="ECO:0000259" key="13">
    <source>
        <dbReference type="Pfam" id="PF01034"/>
    </source>
</evidence>
<dbReference type="Proteomes" id="UP000314294">
    <property type="component" value="Unassembled WGS sequence"/>
</dbReference>
<evidence type="ECO:0000256" key="7">
    <source>
        <dbReference type="ARBA" id="ARBA00023136"/>
    </source>
</evidence>
<keyword evidence="4 11" id="KW-0812">Transmembrane</keyword>
<dbReference type="PANTHER" id="PTHR10915">
    <property type="entry name" value="SYNDECAN"/>
    <property type="match status" value="1"/>
</dbReference>
<dbReference type="GO" id="GO:0016020">
    <property type="term" value="C:membrane"/>
    <property type="evidence" value="ECO:0007669"/>
    <property type="project" value="UniProtKB-SubCell"/>
</dbReference>
<comment type="subcellular location">
    <subcellularLocation>
        <location evidence="1">Membrane</location>
        <topology evidence="1">Single-pass type I membrane protein</topology>
    </subcellularLocation>
</comment>
<dbReference type="InterPro" id="IPR027789">
    <property type="entry name" value="Syndecan/Neurexin_dom"/>
</dbReference>
<gene>
    <name evidence="14" type="primary">sdc2-b</name>
    <name evidence="14" type="ORF">EYF80_044589</name>
</gene>
<comment type="similarity">
    <text evidence="2">Belongs to the syndecan proteoglycan family.</text>
</comment>
<evidence type="ECO:0000256" key="2">
    <source>
        <dbReference type="ARBA" id="ARBA00005343"/>
    </source>
</evidence>
<evidence type="ECO:0000313" key="14">
    <source>
        <dbReference type="EMBL" id="TNN45211.1"/>
    </source>
</evidence>
<evidence type="ECO:0000256" key="6">
    <source>
        <dbReference type="ARBA" id="ARBA00022989"/>
    </source>
</evidence>
<comment type="caution">
    <text evidence="14">The sequence shown here is derived from an EMBL/GenBank/DDBJ whole genome shotgun (WGS) entry which is preliminary data.</text>
</comment>
<evidence type="ECO:0000256" key="8">
    <source>
        <dbReference type="ARBA" id="ARBA00023180"/>
    </source>
</evidence>
<sequence length="136" mass="14502">MRTSVAASLIFALGLLVPVSASFSARPEELEGSGYELDSFGSGSGDWSDQEETENIKDPPNSKGTRNTSHGPPVLHFDDAYKAIIAGGVVGVAFAAILAALLIYMWQKKDNGGYIQGQQRTSAGIYHSPNMEVVRV</sequence>
<evidence type="ECO:0000256" key="10">
    <source>
        <dbReference type="SAM" id="MobiDB-lite"/>
    </source>
</evidence>
<proteinExistence type="inferred from homology"/>
<organism evidence="14 15">
    <name type="scientific">Liparis tanakae</name>
    <name type="common">Tanaka's snailfish</name>
    <dbReference type="NCBI Taxonomy" id="230148"/>
    <lineage>
        <taxon>Eukaryota</taxon>
        <taxon>Metazoa</taxon>
        <taxon>Chordata</taxon>
        <taxon>Craniata</taxon>
        <taxon>Vertebrata</taxon>
        <taxon>Euteleostomi</taxon>
        <taxon>Actinopterygii</taxon>
        <taxon>Neopterygii</taxon>
        <taxon>Teleostei</taxon>
        <taxon>Neoteleostei</taxon>
        <taxon>Acanthomorphata</taxon>
        <taxon>Eupercaria</taxon>
        <taxon>Perciformes</taxon>
        <taxon>Cottioidei</taxon>
        <taxon>Cottales</taxon>
        <taxon>Liparidae</taxon>
        <taxon>Liparis</taxon>
    </lineage>
</organism>
<keyword evidence="12" id="KW-0732">Signal</keyword>
<comment type="similarity">
    <text evidence="3">Belongs to the neurexin family.</text>
</comment>
<evidence type="ECO:0000256" key="4">
    <source>
        <dbReference type="ARBA" id="ARBA00022692"/>
    </source>
</evidence>
<protein>
    <submittedName>
        <fullName evidence="14">Syndecan-2-B</fullName>
    </submittedName>
</protein>
<accession>A0A4Z2FWB1</accession>
<feature type="signal peptide" evidence="12">
    <location>
        <begin position="1"/>
        <end position="21"/>
    </location>
</feature>
<feature type="transmembrane region" description="Helical" evidence="11">
    <location>
        <begin position="83"/>
        <end position="106"/>
    </location>
</feature>
<dbReference type="PANTHER" id="PTHR10915:SF1">
    <property type="entry name" value="SYNDECAN"/>
    <property type="match status" value="1"/>
</dbReference>
<evidence type="ECO:0000256" key="11">
    <source>
        <dbReference type="SAM" id="Phobius"/>
    </source>
</evidence>
<keyword evidence="15" id="KW-1185">Reference proteome</keyword>
<dbReference type="GO" id="GO:0009986">
    <property type="term" value="C:cell surface"/>
    <property type="evidence" value="ECO:0007669"/>
    <property type="project" value="TreeGrafter"/>
</dbReference>
<name>A0A4Z2FWB1_9TELE</name>
<keyword evidence="7 11" id="KW-0472">Membrane</keyword>
<feature type="compositionally biased region" description="Low complexity" evidence="10">
    <location>
        <begin position="38"/>
        <end position="47"/>
    </location>
</feature>